<dbReference type="InterPro" id="IPR000421">
    <property type="entry name" value="FA58C"/>
</dbReference>
<organism evidence="4 5">
    <name type="scientific">Kribbella albertanoniae</name>
    <dbReference type="NCBI Taxonomy" id="1266829"/>
    <lineage>
        <taxon>Bacteria</taxon>
        <taxon>Bacillati</taxon>
        <taxon>Actinomycetota</taxon>
        <taxon>Actinomycetes</taxon>
        <taxon>Propionibacteriales</taxon>
        <taxon>Kribbellaceae</taxon>
        <taxon>Kribbella</taxon>
    </lineage>
</organism>
<evidence type="ECO:0000259" key="3">
    <source>
        <dbReference type="PROSITE" id="PS50022"/>
    </source>
</evidence>
<dbReference type="PROSITE" id="PS50022">
    <property type="entry name" value="FA58C_3"/>
    <property type="match status" value="2"/>
</dbReference>
<keyword evidence="5" id="KW-1185">Reference proteome</keyword>
<dbReference type="Pfam" id="PF22680">
    <property type="entry name" value="Glyco_hydro_123_N_2"/>
    <property type="match status" value="1"/>
</dbReference>
<dbReference type="Pfam" id="PF13320">
    <property type="entry name" value="GH123_cat"/>
    <property type="match status" value="1"/>
</dbReference>
<protein>
    <submittedName>
        <fullName evidence="4">DUF4091 domain-containing protein</fullName>
    </submittedName>
</protein>
<dbReference type="InterPro" id="IPR025150">
    <property type="entry name" value="GH123_cat"/>
</dbReference>
<gene>
    <name evidence="4" type="ORF">E1261_33985</name>
</gene>
<sequence>MPSVRRLAIAAVVAALAFAPNAQAPNAQASTSPPQKQTVQAAPGIDYWTEPSSTSVFRDSLPSKESGRSIALDAAVNEEESAQIVLRSAATLNVDNVSFGNLTSGANTIAAANLSYNFVTYKYLNANTKFGSQPMYPAVRKAPGDFPDPLSNARTASVGPRTALSIWVTAAVPKGTAAGVYTGTVTVATSNGPLEVPISVDVRGVTLPDSKDQAFETTLWSTFFGEISWAPEGQTIEATYEYPRYSPQYWEMLDKVATQMKRHRTNTLTLPLVNMLVDGNTTVTDNSAGTGVYTFDWSRIDEVIQFMLDRGVVKRLEGFWVSADTYNWGRPQDGIREVEIVDGTGGEGTRNYVNWDSAKANNFIDQFIPQLKAHLDAKGWTEGLKYWMHVGDEPGIGGGQEETAWRGILARMRTKWPTVRVGDAAFHEPVAASVSKEMSVVVPNLLNYDGNQAAYDELRAQGKDLYFYNCNIPVGNFLNRFIDQPQFNQRLTPWYAYSRGANGYLHYSMNGWLAKLDQEEPKGDHYIVWPDKANNTIESSIRYESLRDGIEDYEVLNLLGKTDPKLARDLAASLVQRGDKYSPDTGYQARIRKIALDAAAGKPVTDLAAGKTVSASSATAGHEATKAVDGNDATSWQPAGSGEQWFQVDFGRQIQLDGIRLNWSGAPAADYTVKVSYNGSRWSTAYEGGGGTFAGINGKARFVRIEFGSGVSGLKGLEVAGNALAKQNLLGGRSYTVSPVPNNKPDSGFESTDGVLADAHDDGRTYGFGAGQGTATVTFDLGSAQRIDEVRLHAYEEYPAYRPDRLTIATSTDGTNWKQKGFLPGTPNDQSKIWFQFDFPETSARYVRVTLQKTFTSDASVMLVDEIEAYASSGPADLAAGAPYTKSTQPHPNYPDSGNKESTDGVIAGHHEDTFNYGYTFPVGTTGRAQVTLDLGSSKSIGRIEVHDNYDGVTKYSPDVVRIAAGNTPDTLTELATTSVSSAQWFRIPVQTTARYVRVEYEKYSQGVAADWIFVDEIAVY</sequence>
<dbReference type="AlphaFoldDB" id="A0A4V2XP93"/>
<dbReference type="EMBL" id="SMKA01000227">
    <property type="protein sequence ID" value="TDC21175.1"/>
    <property type="molecule type" value="Genomic_DNA"/>
</dbReference>
<comment type="caution">
    <text evidence="4">The sequence shown here is derived from an EMBL/GenBank/DDBJ whole genome shotgun (WGS) entry which is preliminary data.</text>
</comment>
<dbReference type="Pfam" id="PF00754">
    <property type="entry name" value="F5_F8_type_C"/>
    <property type="match status" value="2"/>
</dbReference>
<dbReference type="InterPro" id="IPR008979">
    <property type="entry name" value="Galactose-bd-like_sf"/>
</dbReference>
<proteinExistence type="predicted"/>
<dbReference type="Proteomes" id="UP000295075">
    <property type="component" value="Unassembled WGS sequence"/>
</dbReference>
<feature type="signal peptide" evidence="2">
    <location>
        <begin position="1"/>
        <end position="24"/>
    </location>
</feature>
<feature type="domain" description="F5/8 type C" evidence="3">
    <location>
        <begin position="589"/>
        <end position="695"/>
    </location>
</feature>
<reference evidence="4 5" key="1">
    <citation type="submission" date="2019-03" db="EMBL/GenBank/DDBJ databases">
        <title>Draft genome sequences of novel Actinobacteria.</title>
        <authorList>
            <person name="Sahin N."/>
            <person name="Ay H."/>
            <person name="Saygin H."/>
        </authorList>
    </citation>
    <scope>NUCLEOTIDE SEQUENCE [LARGE SCALE GENOMIC DNA]</scope>
    <source>
        <strain evidence="4 5">JCM 30547</strain>
    </source>
</reference>
<dbReference type="RefSeq" id="WP_132413799.1">
    <property type="nucleotide sequence ID" value="NZ_SMKA01000227.1"/>
</dbReference>
<feature type="region of interest" description="Disordered" evidence="1">
    <location>
        <begin position="613"/>
        <end position="636"/>
    </location>
</feature>
<feature type="chain" id="PRO_5038940344" evidence="2">
    <location>
        <begin position="25"/>
        <end position="1021"/>
    </location>
</feature>
<dbReference type="OrthoDB" id="3795077at2"/>
<name>A0A4V2XP93_9ACTN</name>
<feature type="domain" description="F5/8 type C" evidence="3">
    <location>
        <begin position="725"/>
        <end position="872"/>
    </location>
</feature>
<accession>A0A4V2XP93</accession>
<evidence type="ECO:0000256" key="1">
    <source>
        <dbReference type="SAM" id="MobiDB-lite"/>
    </source>
</evidence>
<evidence type="ECO:0000313" key="4">
    <source>
        <dbReference type="EMBL" id="TDC21175.1"/>
    </source>
</evidence>
<dbReference type="Gene3D" id="2.60.120.260">
    <property type="entry name" value="Galactose-binding domain-like"/>
    <property type="match status" value="3"/>
</dbReference>
<evidence type="ECO:0000313" key="5">
    <source>
        <dbReference type="Proteomes" id="UP000295075"/>
    </source>
</evidence>
<evidence type="ECO:0000256" key="2">
    <source>
        <dbReference type="SAM" id="SignalP"/>
    </source>
</evidence>
<dbReference type="SUPFAM" id="SSF49785">
    <property type="entry name" value="Galactose-binding domain-like"/>
    <property type="match status" value="3"/>
</dbReference>
<dbReference type="InterPro" id="IPR053850">
    <property type="entry name" value="Glyco_hydro_123_N_2"/>
</dbReference>
<feature type="region of interest" description="Disordered" evidence="1">
    <location>
        <begin position="881"/>
        <end position="905"/>
    </location>
</feature>
<keyword evidence="2" id="KW-0732">Signal</keyword>